<gene>
    <name evidence="1" type="ORF">GPUH_LOCUS26835</name>
</gene>
<protein>
    <submittedName>
        <fullName evidence="1 3">Uncharacterized protein</fullName>
    </submittedName>
</protein>
<proteinExistence type="predicted"/>
<dbReference type="EMBL" id="UYRT01114773">
    <property type="protein sequence ID" value="VDN49556.1"/>
    <property type="molecule type" value="Genomic_DNA"/>
</dbReference>
<reference evidence="3" key="1">
    <citation type="submission" date="2016-06" db="UniProtKB">
        <authorList>
            <consortium name="WormBaseParasite"/>
        </authorList>
    </citation>
    <scope>IDENTIFICATION</scope>
</reference>
<sequence>MGEPAAAAVEEGGFGVDFCLRFFFIRFVVSNVCAGRGSRCKCSSVFVDLISSLFLEALKTPLNVFP</sequence>
<evidence type="ECO:0000313" key="2">
    <source>
        <dbReference type="Proteomes" id="UP000271098"/>
    </source>
</evidence>
<evidence type="ECO:0000313" key="3">
    <source>
        <dbReference type="WBParaSite" id="GPUH_0002686501-mRNA-1"/>
    </source>
</evidence>
<name>A0A183F0U4_9BILA</name>
<keyword evidence="2" id="KW-1185">Reference proteome</keyword>
<reference evidence="1 2" key="2">
    <citation type="submission" date="2018-11" db="EMBL/GenBank/DDBJ databases">
        <authorList>
            <consortium name="Pathogen Informatics"/>
        </authorList>
    </citation>
    <scope>NUCLEOTIDE SEQUENCE [LARGE SCALE GENOMIC DNA]</scope>
</reference>
<organism evidence="3">
    <name type="scientific">Gongylonema pulchrum</name>
    <dbReference type="NCBI Taxonomy" id="637853"/>
    <lineage>
        <taxon>Eukaryota</taxon>
        <taxon>Metazoa</taxon>
        <taxon>Ecdysozoa</taxon>
        <taxon>Nematoda</taxon>
        <taxon>Chromadorea</taxon>
        <taxon>Rhabditida</taxon>
        <taxon>Spirurina</taxon>
        <taxon>Spiruromorpha</taxon>
        <taxon>Spiruroidea</taxon>
        <taxon>Gongylonematidae</taxon>
        <taxon>Gongylonema</taxon>
    </lineage>
</organism>
<dbReference type="Proteomes" id="UP000271098">
    <property type="component" value="Unassembled WGS sequence"/>
</dbReference>
<dbReference type="WBParaSite" id="GPUH_0002686501-mRNA-1">
    <property type="protein sequence ID" value="GPUH_0002686501-mRNA-1"/>
    <property type="gene ID" value="GPUH_0002686501"/>
</dbReference>
<dbReference type="AlphaFoldDB" id="A0A183F0U4"/>
<accession>A0A183F0U4</accession>
<evidence type="ECO:0000313" key="1">
    <source>
        <dbReference type="EMBL" id="VDN49556.1"/>
    </source>
</evidence>